<comment type="similarity">
    <text evidence="6">Belongs to the major facilitator superfamily. Phosphate:H(+) symporter (TC 2.A.1.9) family.</text>
</comment>
<evidence type="ECO:0000256" key="3">
    <source>
        <dbReference type="ARBA" id="ARBA00022692"/>
    </source>
</evidence>
<organism evidence="8 9">
    <name type="scientific">Abeliophyllum distichum</name>
    <dbReference type="NCBI Taxonomy" id="126358"/>
    <lineage>
        <taxon>Eukaryota</taxon>
        <taxon>Viridiplantae</taxon>
        <taxon>Streptophyta</taxon>
        <taxon>Embryophyta</taxon>
        <taxon>Tracheophyta</taxon>
        <taxon>Spermatophyta</taxon>
        <taxon>Magnoliopsida</taxon>
        <taxon>eudicotyledons</taxon>
        <taxon>Gunneridae</taxon>
        <taxon>Pentapetalae</taxon>
        <taxon>asterids</taxon>
        <taxon>lamiids</taxon>
        <taxon>Lamiales</taxon>
        <taxon>Oleaceae</taxon>
        <taxon>Forsythieae</taxon>
        <taxon>Abeliophyllum</taxon>
    </lineage>
</organism>
<gene>
    <name evidence="8" type="ORF">Adt_32468</name>
</gene>
<evidence type="ECO:0000256" key="5">
    <source>
        <dbReference type="ARBA" id="ARBA00023136"/>
    </source>
</evidence>
<protein>
    <submittedName>
        <fullName evidence="8">Protein NRT1/PTR FAMILY 5.5</fullName>
    </submittedName>
</protein>
<dbReference type="PANTHER" id="PTHR11654">
    <property type="entry name" value="OLIGOPEPTIDE TRANSPORTER-RELATED"/>
    <property type="match status" value="1"/>
</dbReference>
<dbReference type="SUPFAM" id="SSF103473">
    <property type="entry name" value="MFS general substrate transporter"/>
    <property type="match status" value="1"/>
</dbReference>
<dbReference type="Gene3D" id="1.20.1250.20">
    <property type="entry name" value="MFS general substrate transporter like domains"/>
    <property type="match status" value="1"/>
</dbReference>
<accession>A0ABD1QTI0</accession>
<feature type="transmembrane region" description="Helical" evidence="7">
    <location>
        <begin position="94"/>
        <end position="115"/>
    </location>
</feature>
<dbReference type="EMBL" id="JBFOLK010000010">
    <property type="protein sequence ID" value="KAL2479502.1"/>
    <property type="molecule type" value="Genomic_DNA"/>
</dbReference>
<keyword evidence="9" id="KW-1185">Reference proteome</keyword>
<feature type="transmembrane region" description="Helical" evidence="7">
    <location>
        <begin position="48"/>
        <end position="67"/>
    </location>
</feature>
<feature type="transmembrane region" description="Helical" evidence="7">
    <location>
        <begin position="136"/>
        <end position="155"/>
    </location>
</feature>
<evidence type="ECO:0000256" key="1">
    <source>
        <dbReference type="ARBA" id="ARBA00004141"/>
    </source>
</evidence>
<sequence>MYIMMAYLTNVWKLGFTRAAAILNVFWGLVATLPLLLKFLVDTLIGHYWMLLISSISYTVGLGFLSMSTPPVLAKAMGTCSEYKPECIGNGQQILFYTGLALVVIGGCGHITSWAQFASEQINEEEEEIKNGTRCCNCFGLYTVIITTIVAVIVLSYVKLWSIRFGIPAICSLVATLLFFSGSRTYKYVSPQGSPLTAFVRVFVASTTKVFYALPKDVSKLYEYENSDTEVAPHTKSLRCLDKAAIIEPSKTLEEQRKNRWRLCTVTEVEESKTIVRMIPVWLTFIFCGVVSSIGFTYFIEQLDNLNPKVGRLEFPAIVLLWFYNQAKTICNELYVYFTNSLGQSGSRKFAPAIGIVLSMISAVLCCIVAANVENRRLNVVQKHGLLDKPDETIPMTMFWLLPQFLLLAALDGLFYSSALSFFKDQSPVSIEKYLPFFIGGVYGVGILSSVLSVYIVGKISESGGKPNWFQHNLNRSRLDKYYRTLAWLSAINLVIFIVVAIFYRYKESNLQNLEAEEFIEADEPFSDDNTCCC</sequence>
<comment type="subcellular location">
    <subcellularLocation>
        <location evidence="1">Membrane</location>
        <topology evidence="1">Multi-pass membrane protein</topology>
    </subcellularLocation>
</comment>
<feature type="transmembrane region" description="Helical" evidence="7">
    <location>
        <begin position="161"/>
        <end position="180"/>
    </location>
</feature>
<feature type="transmembrane region" description="Helical" evidence="7">
    <location>
        <begin position="281"/>
        <end position="300"/>
    </location>
</feature>
<feature type="transmembrane region" description="Helical" evidence="7">
    <location>
        <begin position="20"/>
        <end position="41"/>
    </location>
</feature>
<evidence type="ECO:0000256" key="7">
    <source>
        <dbReference type="SAM" id="Phobius"/>
    </source>
</evidence>
<dbReference type="Proteomes" id="UP001604336">
    <property type="component" value="Unassembled WGS sequence"/>
</dbReference>
<feature type="transmembrane region" description="Helical" evidence="7">
    <location>
        <begin position="435"/>
        <end position="457"/>
    </location>
</feature>
<dbReference type="InterPro" id="IPR036259">
    <property type="entry name" value="MFS_trans_sf"/>
</dbReference>
<dbReference type="GO" id="GO:0016020">
    <property type="term" value="C:membrane"/>
    <property type="evidence" value="ECO:0007669"/>
    <property type="project" value="UniProtKB-SubCell"/>
</dbReference>
<proteinExistence type="inferred from homology"/>
<comment type="caution">
    <text evidence="8">The sequence shown here is derived from an EMBL/GenBank/DDBJ whole genome shotgun (WGS) entry which is preliminary data.</text>
</comment>
<feature type="transmembrane region" description="Helical" evidence="7">
    <location>
        <begin position="486"/>
        <end position="506"/>
    </location>
</feature>
<feature type="transmembrane region" description="Helical" evidence="7">
    <location>
        <begin position="394"/>
        <end position="415"/>
    </location>
</feature>
<comment type="similarity">
    <text evidence="2">Belongs to the major facilitator superfamily. Proton-dependent oligopeptide transporter (POT/PTR) (TC 2.A.17) family.</text>
</comment>
<evidence type="ECO:0000256" key="6">
    <source>
        <dbReference type="ARBA" id="ARBA00044504"/>
    </source>
</evidence>
<feature type="transmembrane region" description="Helical" evidence="7">
    <location>
        <begin position="350"/>
        <end position="373"/>
    </location>
</feature>
<keyword evidence="3 7" id="KW-0812">Transmembrane</keyword>
<reference evidence="9" key="1">
    <citation type="submission" date="2024-07" db="EMBL/GenBank/DDBJ databases">
        <title>Two chromosome-level genome assemblies of Korean endemic species Abeliophyllum distichum and Forsythia ovata (Oleaceae).</title>
        <authorList>
            <person name="Jang H."/>
        </authorList>
    </citation>
    <scope>NUCLEOTIDE SEQUENCE [LARGE SCALE GENOMIC DNA]</scope>
</reference>
<evidence type="ECO:0000313" key="8">
    <source>
        <dbReference type="EMBL" id="KAL2479502.1"/>
    </source>
</evidence>
<dbReference type="AlphaFoldDB" id="A0ABD1QTI0"/>
<evidence type="ECO:0000256" key="4">
    <source>
        <dbReference type="ARBA" id="ARBA00022989"/>
    </source>
</evidence>
<evidence type="ECO:0000313" key="9">
    <source>
        <dbReference type="Proteomes" id="UP001604336"/>
    </source>
</evidence>
<evidence type="ECO:0000256" key="2">
    <source>
        <dbReference type="ARBA" id="ARBA00005982"/>
    </source>
</evidence>
<keyword evidence="4 7" id="KW-1133">Transmembrane helix</keyword>
<dbReference type="Pfam" id="PF00854">
    <property type="entry name" value="PTR2"/>
    <property type="match status" value="1"/>
</dbReference>
<dbReference type="InterPro" id="IPR000109">
    <property type="entry name" value="POT_fam"/>
</dbReference>
<name>A0ABD1QTI0_9LAMI</name>
<keyword evidence="5 7" id="KW-0472">Membrane</keyword>